<accession>A0A3P8JNL8</accession>
<reference evidence="2 3" key="1">
    <citation type="submission" date="2018-12" db="EMBL/GenBank/DDBJ databases">
        <authorList>
            <consortium name="Pathogen Informatics"/>
        </authorList>
    </citation>
    <scope>NUCLEOTIDE SEQUENCE [LARGE SCALE GENOMIC DNA]</scope>
    <source>
        <strain evidence="2 3">NCTC13098</strain>
    </source>
</reference>
<keyword evidence="1" id="KW-0812">Transmembrane</keyword>
<keyword evidence="1" id="KW-0472">Membrane</keyword>
<organism evidence="2 3">
    <name type="scientific">Raoultella terrigena</name>
    <name type="common">Klebsiella terrigena</name>
    <dbReference type="NCBI Taxonomy" id="577"/>
    <lineage>
        <taxon>Bacteria</taxon>
        <taxon>Pseudomonadati</taxon>
        <taxon>Pseudomonadota</taxon>
        <taxon>Gammaproteobacteria</taxon>
        <taxon>Enterobacterales</taxon>
        <taxon>Enterobacteriaceae</taxon>
        <taxon>Klebsiella/Raoultella group</taxon>
        <taxon>Raoultella</taxon>
    </lineage>
</organism>
<evidence type="ECO:0008006" key="4">
    <source>
        <dbReference type="Google" id="ProtNLM"/>
    </source>
</evidence>
<proteinExistence type="predicted"/>
<feature type="transmembrane region" description="Helical" evidence="1">
    <location>
        <begin position="45"/>
        <end position="66"/>
    </location>
</feature>
<evidence type="ECO:0000313" key="3">
    <source>
        <dbReference type="Proteomes" id="UP000274346"/>
    </source>
</evidence>
<feature type="transmembrane region" description="Helical" evidence="1">
    <location>
        <begin position="78"/>
        <end position="98"/>
    </location>
</feature>
<gene>
    <name evidence="2" type="ORF">NCTC13098_01176</name>
</gene>
<name>A0A3P8JNL8_RAOTE</name>
<keyword evidence="1" id="KW-1133">Transmembrane helix</keyword>
<dbReference type="EMBL" id="LR131271">
    <property type="protein sequence ID" value="VDR24877.1"/>
    <property type="molecule type" value="Genomic_DNA"/>
</dbReference>
<evidence type="ECO:0000256" key="1">
    <source>
        <dbReference type="SAM" id="Phobius"/>
    </source>
</evidence>
<sequence>MTEKSRIVVNFSMSVLERTEAGKLIKTYEKEFIKPYGYIGMIKKIAGYIFFSAAMFTLLLMVMQIIGAPHDNSLMARIRVLNIILLALFGLSLALFNIQDMLLNKVMKKNEAVEKADDEIAQRVKLTRYFVENITNSITGRVYWEYVRTSYRKGGFIFIHMRNDNCIVIPERVFKSEQEAIEVSDFICAQIVMRKQQVG</sequence>
<dbReference type="AlphaFoldDB" id="A0A3P8JNL8"/>
<dbReference type="KEGG" id="rtg:NCTC13098_01176"/>
<dbReference type="Proteomes" id="UP000274346">
    <property type="component" value="Chromosome"/>
</dbReference>
<protein>
    <recommendedName>
        <fullName evidence="4">YcxB-like protein domain-containing protein</fullName>
    </recommendedName>
</protein>
<evidence type="ECO:0000313" key="2">
    <source>
        <dbReference type="EMBL" id="VDR24877.1"/>
    </source>
</evidence>